<feature type="transmembrane region" description="Helical" evidence="10">
    <location>
        <begin position="244"/>
        <end position="262"/>
    </location>
</feature>
<feature type="transmembrane region" description="Helical" evidence="10">
    <location>
        <begin position="191"/>
        <end position="212"/>
    </location>
</feature>
<dbReference type="EMBL" id="CP114052">
    <property type="protein sequence ID" value="WAW15739.1"/>
    <property type="molecule type" value="Genomic_DNA"/>
</dbReference>
<dbReference type="CDD" id="cd13143">
    <property type="entry name" value="MATE_MepA_like"/>
    <property type="match status" value="1"/>
</dbReference>
<feature type="transmembrane region" description="Helical" evidence="10">
    <location>
        <begin position="54"/>
        <end position="77"/>
    </location>
</feature>
<feature type="transmembrane region" description="Helical" evidence="10">
    <location>
        <begin position="359"/>
        <end position="379"/>
    </location>
</feature>
<evidence type="ECO:0000256" key="1">
    <source>
        <dbReference type="ARBA" id="ARBA00004651"/>
    </source>
</evidence>
<feature type="transmembrane region" description="Helical" evidence="10">
    <location>
        <begin position="133"/>
        <end position="154"/>
    </location>
</feature>
<dbReference type="Pfam" id="PF01554">
    <property type="entry name" value="MatE"/>
    <property type="match status" value="2"/>
</dbReference>
<keyword evidence="5" id="KW-1003">Cell membrane</keyword>
<dbReference type="InterPro" id="IPR045070">
    <property type="entry name" value="MATE_MepA-like"/>
</dbReference>
<organism evidence="11 12">
    <name type="scientific">Peptostreptococcus equinus</name>
    <dbReference type="NCBI Taxonomy" id="3003601"/>
    <lineage>
        <taxon>Bacteria</taxon>
        <taxon>Bacillati</taxon>
        <taxon>Bacillota</taxon>
        <taxon>Clostridia</taxon>
        <taxon>Peptostreptococcales</taxon>
        <taxon>Peptostreptococcaceae</taxon>
        <taxon>Peptostreptococcus</taxon>
    </lineage>
</organism>
<evidence type="ECO:0000256" key="2">
    <source>
        <dbReference type="ARBA" id="ARBA00008417"/>
    </source>
</evidence>
<accession>A0ABY7JRG5</accession>
<evidence type="ECO:0000313" key="11">
    <source>
        <dbReference type="EMBL" id="WAW15739.1"/>
    </source>
</evidence>
<comment type="subcellular location">
    <subcellularLocation>
        <location evidence="1">Cell membrane</location>
        <topology evidence="1">Multi-pass membrane protein</topology>
    </subcellularLocation>
</comment>
<evidence type="ECO:0000313" key="12">
    <source>
        <dbReference type="Proteomes" id="UP001164187"/>
    </source>
</evidence>
<evidence type="ECO:0000256" key="6">
    <source>
        <dbReference type="ARBA" id="ARBA00022692"/>
    </source>
</evidence>
<dbReference type="PANTHER" id="PTHR43823:SF3">
    <property type="entry name" value="MULTIDRUG EXPORT PROTEIN MEPA"/>
    <property type="match status" value="1"/>
</dbReference>
<feature type="transmembrane region" description="Helical" evidence="10">
    <location>
        <begin position="268"/>
        <end position="290"/>
    </location>
</feature>
<keyword evidence="12" id="KW-1185">Reference proteome</keyword>
<keyword evidence="7 10" id="KW-1133">Transmembrane helix</keyword>
<evidence type="ECO:0000256" key="9">
    <source>
        <dbReference type="ARBA" id="ARBA00023251"/>
    </source>
</evidence>
<protein>
    <recommendedName>
        <fullName evidence="3">Multidrug export protein MepA</fullName>
    </recommendedName>
</protein>
<gene>
    <name evidence="11" type="ORF">O0R46_04615</name>
</gene>
<sequence>MNKDLGRDSIPKLLFELSLPAIASMLVAAIYNMVDRAFVGRVSPLGLTAIGITMPIQVLQMAFLLLIGVGSATLISIKYGENDIESAENLLANSLLLIIITETILTIVCLIFIDPIFSLLGVSQSVNQLAKDYILIILIGGVPGLTGYCLNNTVRSIGRSKTSMNIVVISSLLNIVLDYIFVIILNYGVKGAAIATVISQTYVTIEVLRFFLKNNSVPIRLHLNKVKLKSNSIKEIFLNGLPNFYMQIFGTIVSIVLNRFIIELGGDYHLASVTIITSITLFFTMIIYGISQGAQPIIGYNFGAKKFERSIETLKLTSIFIFIISLIFLIFMEVFPQLFISIFTQEKNLLKLTSNIIKIYLLGLPFIALHSIATTFLQATKQPKQSSILYILRYGGLLIPLLFILPRFLGVMGVYWSNALSDIISGLVAFIYITINIKSLKQIDDF</sequence>
<feature type="transmembrane region" description="Helical" evidence="10">
    <location>
        <begin position="415"/>
        <end position="435"/>
    </location>
</feature>
<evidence type="ECO:0000256" key="5">
    <source>
        <dbReference type="ARBA" id="ARBA00022475"/>
    </source>
</evidence>
<feature type="transmembrane region" description="Helical" evidence="10">
    <location>
        <begin position="12"/>
        <end position="34"/>
    </location>
</feature>
<feature type="transmembrane region" description="Helical" evidence="10">
    <location>
        <begin position="89"/>
        <end position="113"/>
    </location>
</feature>
<evidence type="ECO:0000256" key="7">
    <source>
        <dbReference type="ARBA" id="ARBA00022989"/>
    </source>
</evidence>
<feature type="transmembrane region" description="Helical" evidence="10">
    <location>
        <begin position="166"/>
        <end position="185"/>
    </location>
</feature>
<keyword evidence="9" id="KW-0046">Antibiotic resistance</keyword>
<name>A0ABY7JRG5_9FIRM</name>
<dbReference type="InterPro" id="IPR002528">
    <property type="entry name" value="MATE_fam"/>
</dbReference>
<dbReference type="RefSeq" id="WP_269312418.1">
    <property type="nucleotide sequence ID" value="NZ_CP114052.1"/>
</dbReference>
<keyword evidence="6 10" id="KW-0812">Transmembrane</keyword>
<keyword evidence="8 10" id="KW-0472">Membrane</keyword>
<dbReference type="PANTHER" id="PTHR43823">
    <property type="entry name" value="SPORULATION PROTEIN YKVU"/>
    <property type="match status" value="1"/>
</dbReference>
<dbReference type="InterPro" id="IPR048279">
    <property type="entry name" value="MdtK-like"/>
</dbReference>
<comment type="similarity">
    <text evidence="2">Belongs to the multi antimicrobial extrusion (MATE) (TC 2.A.66.1) family. MepA subfamily.</text>
</comment>
<feature type="transmembrane region" description="Helical" evidence="10">
    <location>
        <begin position="391"/>
        <end position="409"/>
    </location>
</feature>
<evidence type="ECO:0000256" key="4">
    <source>
        <dbReference type="ARBA" id="ARBA00022448"/>
    </source>
</evidence>
<feature type="transmembrane region" description="Helical" evidence="10">
    <location>
        <begin position="316"/>
        <end position="339"/>
    </location>
</feature>
<dbReference type="Proteomes" id="UP001164187">
    <property type="component" value="Chromosome"/>
</dbReference>
<proteinExistence type="inferred from homology"/>
<evidence type="ECO:0000256" key="8">
    <source>
        <dbReference type="ARBA" id="ARBA00023136"/>
    </source>
</evidence>
<reference evidence="11" key="1">
    <citation type="submission" date="2022-12" db="EMBL/GenBank/DDBJ databases">
        <title>Peptostreptococcus.</title>
        <authorList>
            <person name="Lee S.H."/>
        </authorList>
    </citation>
    <scope>NUCLEOTIDE SEQUENCE</scope>
    <source>
        <strain evidence="11">CBA3647</strain>
    </source>
</reference>
<evidence type="ECO:0000256" key="10">
    <source>
        <dbReference type="SAM" id="Phobius"/>
    </source>
</evidence>
<dbReference type="InterPro" id="IPR051327">
    <property type="entry name" value="MATE_MepA_subfamily"/>
</dbReference>
<dbReference type="NCBIfam" id="TIGR00797">
    <property type="entry name" value="matE"/>
    <property type="match status" value="1"/>
</dbReference>
<keyword evidence="4" id="KW-0813">Transport</keyword>
<dbReference type="PIRSF" id="PIRSF006603">
    <property type="entry name" value="DinF"/>
    <property type="match status" value="1"/>
</dbReference>
<evidence type="ECO:0000256" key="3">
    <source>
        <dbReference type="ARBA" id="ARBA00022106"/>
    </source>
</evidence>